<dbReference type="Pfam" id="PF00483">
    <property type="entry name" value="NTP_transferase"/>
    <property type="match status" value="1"/>
</dbReference>
<accession>A0A2U1ANF8</accession>
<evidence type="ECO:0000313" key="3">
    <source>
        <dbReference type="Proteomes" id="UP000245959"/>
    </source>
</evidence>
<dbReference type="GO" id="GO:0016740">
    <property type="term" value="F:transferase activity"/>
    <property type="evidence" value="ECO:0007669"/>
    <property type="project" value="UniProtKB-KW"/>
</dbReference>
<dbReference type="GeneID" id="78296553"/>
<keyword evidence="2" id="KW-0808">Transferase</keyword>
<dbReference type="EMBL" id="QEKH01000030">
    <property type="protein sequence ID" value="PVY37857.1"/>
    <property type="molecule type" value="Genomic_DNA"/>
</dbReference>
<protein>
    <submittedName>
        <fullName evidence="2">MobA-like NTP transferase protein</fullName>
    </submittedName>
</protein>
<proteinExistence type="predicted"/>
<evidence type="ECO:0000259" key="1">
    <source>
        <dbReference type="Pfam" id="PF00483"/>
    </source>
</evidence>
<dbReference type="OrthoDB" id="9779926at2"/>
<dbReference type="InterPro" id="IPR005835">
    <property type="entry name" value="NTP_transferase_dom"/>
</dbReference>
<reference evidence="2 3" key="1">
    <citation type="submission" date="2018-04" db="EMBL/GenBank/DDBJ databases">
        <title>Genomic Encyclopedia of Type Strains, Phase IV (KMG-IV): sequencing the most valuable type-strain genomes for metagenomic binning, comparative biology and taxonomic classification.</title>
        <authorList>
            <person name="Goeker M."/>
        </authorList>
    </citation>
    <scope>NUCLEOTIDE SEQUENCE [LARGE SCALE GENOMIC DNA]</scope>
    <source>
        <strain evidence="2 3">DSM 14823</strain>
    </source>
</reference>
<dbReference type="Proteomes" id="UP000245959">
    <property type="component" value="Unassembled WGS sequence"/>
</dbReference>
<dbReference type="SUPFAM" id="SSF53448">
    <property type="entry name" value="Nucleotide-diphospho-sugar transferases"/>
    <property type="match status" value="1"/>
</dbReference>
<organism evidence="2 3">
    <name type="scientific">Victivallis vadensis</name>
    <dbReference type="NCBI Taxonomy" id="172901"/>
    <lineage>
        <taxon>Bacteria</taxon>
        <taxon>Pseudomonadati</taxon>
        <taxon>Lentisphaerota</taxon>
        <taxon>Lentisphaeria</taxon>
        <taxon>Victivallales</taxon>
        <taxon>Victivallaceae</taxon>
        <taxon>Victivallis</taxon>
    </lineage>
</organism>
<dbReference type="RefSeq" id="WP_116885274.1">
    <property type="nucleotide sequence ID" value="NZ_CABMMC010000080.1"/>
</dbReference>
<dbReference type="Gene3D" id="3.90.550.10">
    <property type="entry name" value="Spore Coat Polysaccharide Biosynthesis Protein SpsA, Chain A"/>
    <property type="match status" value="1"/>
</dbReference>
<feature type="domain" description="Nucleotidyl transferase" evidence="1">
    <location>
        <begin position="6"/>
        <end position="143"/>
    </location>
</feature>
<sequence>MKLTLVILAAGMGSRYGGLKQLDEVGPSGETVMDYSVFDAMRAGFERVVFVIRRDIEEAFKSVIGKRYSDKIEVEYAFQDSSDLPAGFTVPEGRTKPWGTGHAVYAARKLLTGPFAVINADDFYGRDSYRKLAEYLRGVSAADGKIKGCIASFVLANTLSENGSVSRGICSVDAAGNLAKVVENTKIFRRDDGCVVSVQEDGSEAVLTGEEPVSMNSWGFRPELVGELEALFVEFLKAHGTELKSEFYLPFAVDTLIRAGKAEVKVLHSADSWFGVTYREDKPLVQAALRELVAKGAYPAKLFS</sequence>
<keyword evidence="3" id="KW-1185">Reference proteome</keyword>
<evidence type="ECO:0000313" key="2">
    <source>
        <dbReference type="EMBL" id="PVY37857.1"/>
    </source>
</evidence>
<dbReference type="AlphaFoldDB" id="A0A2U1ANF8"/>
<name>A0A2U1ANF8_9BACT</name>
<gene>
    <name evidence="2" type="ORF">C8D82_13015</name>
</gene>
<dbReference type="InterPro" id="IPR029044">
    <property type="entry name" value="Nucleotide-diphossugar_trans"/>
</dbReference>
<comment type="caution">
    <text evidence="2">The sequence shown here is derived from an EMBL/GenBank/DDBJ whole genome shotgun (WGS) entry which is preliminary data.</text>
</comment>